<name>A0AAV6YPF8_ENGPU</name>
<dbReference type="GO" id="GO:0030686">
    <property type="term" value="C:90S preribosome"/>
    <property type="evidence" value="ECO:0007669"/>
    <property type="project" value="TreeGrafter"/>
</dbReference>
<evidence type="ECO:0000313" key="2">
    <source>
        <dbReference type="EMBL" id="KAG8539047.1"/>
    </source>
</evidence>
<dbReference type="Proteomes" id="UP000824782">
    <property type="component" value="Unassembled WGS sequence"/>
</dbReference>
<dbReference type="EMBL" id="WNYA01016791">
    <property type="protein sequence ID" value="KAG8539047.1"/>
    <property type="molecule type" value="Genomic_DNA"/>
</dbReference>
<feature type="domain" description="U3 small nucleolar RNA-associated protein 20 N-terminal" evidence="1">
    <location>
        <begin position="2"/>
        <end position="228"/>
    </location>
</feature>
<proteinExistence type="predicted"/>
<sequence>PLIAHLEVFCQFSDPQSLYLEPELFKLYNQLLCHVNENVQKAALDCVLSYKHPHVLPYKERLERLLQDRHFKDEIVHFSISEETSVVKPEHRADLMPVLMRLLYGRMRSKTGSKTEGKAAAGTRMAIVLRFLAGSQNEEIHMYLDLLYEPVSHLKDGSCLAMVQQSVEQLDLSKVLPLGRQHNIYNSLEVALKNLGHLVLSYLPKILQILLCMTASVTQALEQRSKVKQIQSIIFNSFIILNL</sequence>
<reference evidence="2" key="1">
    <citation type="thesis" date="2020" institute="ProQuest LLC" country="789 East Eisenhower Parkway, Ann Arbor, MI, USA">
        <title>Comparative Genomics and Chromosome Evolution.</title>
        <authorList>
            <person name="Mudd A.B."/>
        </authorList>
    </citation>
    <scope>NUCLEOTIDE SEQUENCE</scope>
    <source>
        <strain evidence="2">237g6f4</strain>
        <tissue evidence="2">Blood</tissue>
    </source>
</reference>
<comment type="caution">
    <text evidence="2">The sequence shown here is derived from an EMBL/GenBank/DDBJ whole genome shotgun (WGS) entry which is preliminary data.</text>
</comment>
<dbReference type="InterPro" id="IPR052575">
    <property type="entry name" value="SSU_processome_comp_20"/>
</dbReference>
<feature type="non-terminal residue" evidence="2">
    <location>
        <position position="1"/>
    </location>
</feature>
<protein>
    <recommendedName>
        <fullName evidence="1">U3 small nucleolar RNA-associated protein 20 N-terminal domain-containing protein</fullName>
    </recommendedName>
</protein>
<dbReference type="InterPro" id="IPR016024">
    <property type="entry name" value="ARM-type_fold"/>
</dbReference>
<dbReference type="AlphaFoldDB" id="A0AAV6YPF8"/>
<organism evidence="2 3">
    <name type="scientific">Engystomops pustulosus</name>
    <name type="common">Tungara frog</name>
    <name type="synonym">Physalaemus pustulosus</name>
    <dbReference type="NCBI Taxonomy" id="76066"/>
    <lineage>
        <taxon>Eukaryota</taxon>
        <taxon>Metazoa</taxon>
        <taxon>Chordata</taxon>
        <taxon>Craniata</taxon>
        <taxon>Vertebrata</taxon>
        <taxon>Euteleostomi</taxon>
        <taxon>Amphibia</taxon>
        <taxon>Batrachia</taxon>
        <taxon>Anura</taxon>
        <taxon>Neobatrachia</taxon>
        <taxon>Hyloidea</taxon>
        <taxon>Leptodactylidae</taxon>
        <taxon>Leiuperinae</taxon>
        <taxon>Engystomops</taxon>
    </lineage>
</organism>
<accession>A0AAV6YPF8</accession>
<dbReference type="Pfam" id="PF07539">
    <property type="entry name" value="UTP20_N"/>
    <property type="match status" value="1"/>
</dbReference>
<dbReference type="PANTHER" id="PTHR17695">
    <property type="entry name" value="SMALL SUBUNIT PROCESSOME COMPONENT 20 HOMOLOG"/>
    <property type="match status" value="1"/>
</dbReference>
<dbReference type="GO" id="GO:0032040">
    <property type="term" value="C:small-subunit processome"/>
    <property type="evidence" value="ECO:0007669"/>
    <property type="project" value="TreeGrafter"/>
</dbReference>
<evidence type="ECO:0000313" key="3">
    <source>
        <dbReference type="Proteomes" id="UP000824782"/>
    </source>
</evidence>
<dbReference type="SUPFAM" id="SSF48371">
    <property type="entry name" value="ARM repeat"/>
    <property type="match status" value="1"/>
</dbReference>
<dbReference type="PANTHER" id="PTHR17695:SF11">
    <property type="entry name" value="SMALL SUBUNIT PROCESSOME COMPONENT 20 HOMOLOG"/>
    <property type="match status" value="1"/>
</dbReference>
<gene>
    <name evidence="2" type="ORF">GDO81_021552</name>
</gene>
<dbReference type="InterPro" id="IPR011430">
    <property type="entry name" value="UTP20_N"/>
</dbReference>
<keyword evidence="3" id="KW-1185">Reference proteome</keyword>
<evidence type="ECO:0000259" key="1">
    <source>
        <dbReference type="Pfam" id="PF07539"/>
    </source>
</evidence>